<gene>
    <name evidence="1" type="ORF">H5V44_05795</name>
</gene>
<dbReference type="GO" id="GO:0003951">
    <property type="term" value="F:NAD+ kinase activity"/>
    <property type="evidence" value="ECO:0007669"/>
    <property type="project" value="InterPro"/>
</dbReference>
<dbReference type="InterPro" id="IPR016064">
    <property type="entry name" value="NAD/diacylglycerol_kinase_sf"/>
</dbReference>
<dbReference type="EMBL" id="JACKXD010000002">
    <property type="protein sequence ID" value="MBB6645803.1"/>
    <property type="molecule type" value="Genomic_DNA"/>
</dbReference>
<sequence length="254" mass="25872">MERSGQRGGPAVSEVPVVVVAEGRPLADALAGTDARVERVAPDAVVPDALDGARIAFAVGEPALLAVARHRPETPIAPVAAGVGRYDLAERAAGAVVEAAGDGDLRTVAHPLFDVAVAGERAGSAVADVTLLTAEPARISEFGIGSTDGWFETVRADGVVVATPLGSTGYARDAGAPVIAPGTGLVAVPVSAYAMHAHPWVLRPPMSLSVERDEADVTLRLDDEEVRSVPPDAPVDVGTNGSLSLVAARQFSTD</sequence>
<evidence type="ECO:0000313" key="2">
    <source>
        <dbReference type="Proteomes" id="UP000546257"/>
    </source>
</evidence>
<dbReference type="GO" id="GO:0019674">
    <property type="term" value="P:NAD+ metabolic process"/>
    <property type="evidence" value="ECO:0007669"/>
    <property type="project" value="InterPro"/>
</dbReference>
<keyword evidence="1" id="KW-0418">Kinase</keyword>
<dbReference type="AlphaFoldDB" id="A0A7J9SHF5"/>
<dbReference type="Proteomes" id="UP000546257">
    <property type="component" value="Unassembled WGS sequence"/>
</dbReference>
<evidence type="ECO:0000313" key="1">
    <source>
        <dbReference type="EMBL" id="MBB6645803.1"/>
    </source>
</evidence>
<protein>
    <submittedName>
        <fullName evidence="1">NAD(+)/NADH kinase</fullName>
    </submittedName>
</protein>
<accession>A0A7J9SHF5</accession>
<keyword evidence="2" id="KW-1185">Reference proteome</keyword>
<proteinExistence type="predicted"/>
<comment type="caution">
    <text evidence="1">The sequence shown here is derived from an EMBL/GenBank/DDBJ whole genome shotgun (WGS) entry which is preliminary data.</text>
</comment>
<dbReference type="Gene3D" id="2.60.200.30">
    <property type="entry name" value="Probable inorganic polyphosphate/atp-NAD kinase, domain 2"/>
    <property type="match status" value="1"/>
</dbReference>
<keyword evidence="1" id="KW-0808">Transferase</keyword>
<dbReference type="InterPro" id="IPR017437">
    <property type="entry name" value="ATP-NAD_kinase_PpnK-typ_C"/>
</dbReference>
<dbReference type="SUPFAM" id="SSF111331">
    <property type="entry name" value="NAD kinase/diacylglycerol kinase-like"/>
    <property type="match status" value="1"/>
</dbReference>
<organism evidence="1 2">
    <name type="scientific">Halobellus ruber</name>
    <dbReference type="NCBI Taxonomy" id="2761102"/>
    <lineage>
        <taxon>Archaea</taxon>
        <taxon>Methanobacteriati</taxon>
        <taxon>Methanobacteriota</taxon>
        <taxon>Stenosarchaea group</taxon>
        <taxon>Halobacteria</taxon>
        <taxon>Halobacteriales</taxon>
        <taxon>Haloferacaceae</taxon>
        <taxon>Halobellus</taxon>
    </lineage>
</organism>
<reference evidence="1 2" key="1">
    <citation type="submission" date="2020-08" db="EMBL/GenBank/DDBJ databases">
        <authorList>
            <person name="Seo M.-J."/>
        </authorList>
    </citation>
    <scope>NUCLEOTIDE SEQUENCE [LARGE SCALE GENOMIC DNA]</scope>
    <source>
        <strain evidence="1 2">MBLA0160</strain>
    </source>
</reference>
<name>A0A7J9SHF5_9EURY</name>
<dbReference type="Pfam" id="PF20143">
    <property type="entry name" value="NAD_kinase_C"/>
    <property type="match status" value="1"/>
</dbReference>